<gene>
    <name evidence="3" type="primary">LOC108744105</name>
</gene>
<dbReference type="InParanoid" id="A0A1W4XGU4"/>
<dbReference type="CTD" id="79760"/>
<dbReference type="GO" id="GO:0034719">
    <property type="term" value="C:SMN-Sm protein complex"/>
    <property type="evidence" value="ECO:0007669"/>
    <property type="project" value="InterPro"/>
</dbReference>
<dbReference type="GeneID" id="108744105"/>
<accession>A0A1W4XGU4</accession>
<feature type="region of interest" description="Disordered" evidence="1">
    <location>
        <begin position="75"/>
        <end position="131"/>
    </location>
</feature>
<protein>
    <submittedName>
        <fullName evidence="3">Uncharacterized protein LOC108744105</fullName>
    </submittedName>
</protein>
<feature type="compositionally biased region" description="Polar residues" evidence="1">
    <location>
        <begin position="75"/>
        <end position="92"/>
    </location>
</feature>
<keyword evidence="2" id="KW-1185">Reference proteome</keyword>
<organism evidence="2 3">
    <name type="scientific">Agrilus planipennis</name>
    <name type="common">Emerald ash borer</name>
    <name type="synonym">Agrilus marcopoli</name>
    <dbReference type="NCBI Taxonomy" id="224129"/>
    <lineage>
        <taxon>Eukaryota</taxon>
        <taxon>Metazoa</taxon>
        <taxon>Ecdysozoa</taxon>
        <taxon>Arthropoda</taxon>
        <taxon>Hexapoda</taxon>
        <taxon>Insecta</taxon>
        <taxon>Pterygota</taxon>
        <taxon>Neoptera</taxon>
        <taxon>Endopterygota</taxon>
        <taxon>Coleoptera</taxon>
        <taxon>Polyphaga</taxon>
        <taxon>Elateriformia</taxon>
        <taxon>Buprestoidea</taxon>
        <taxon>Buprestidae</taxon>
        <taxon>Agrilinae</taxon>
        <taxon>Agrilus</taxon>
    </lineage>
</organism>
<sequence length="312" mass="35490">MGSSTNSQSEPCSPNPDYSESEKRHNVYSFLNNRCLKTLPRNLEKGLFDLCNSSSKIEYSDFIEKSCDLKDTQTAPPNLNFGTFPRTSSTSPPKVDINYPYDDERGTIRSRSQGRNSQKTNSTRSKTDKKPIQLLVAHKIKPKISNSSVQGVNFNEDALSESSQNIVNSLDEEGILDNYSQMHNSDLNKTYSNFHEAQQLPIKKHSNYTRCNIIDDESEETSAIHKTRSLLREKFLKLLISLSGEAECKMQMFGGVQLYCNIKAFHPTFDTLLVDEIQPNYSKMFNNTIIRSSDILSIEFYNLNLHNLLADK</sequence>
<feature type="compositionally biased region" description="Polar residues" evidence="1">
    <location>
        <begin position="109"/>
        <end position="124"/>
    </location>
</feature>
<feature type="region of interest" description="Disordered" evidence="1">
    <location>
        <begin position="1"/>
        <end position="22"/>
    </location>
</feature>
<reference evidence="3" key="1">
    <citation type="submission" date="2025-08" db="UniProtKB">
        <authorList>
            <consortium name="RefSeq"/>
        </authorList>
    </citation>
    <scope>IDENTIFICATION</scope>
    <source>
        <tissue evidence="3">Entire body</tissue>
    </source>
</reference>
<dbReference type="OrthoDB" id="70763at2759"/>
<evidence type="ECO:0000313" key="3">
    <source>
        <dbReference type="RefSeq" id="XP_018335214.1"/>
    </source>
</evidence>
<dbReference type="InterPro" id="IPR020338">
    <property type="entry name" value="SMN_gemin7"/>
</dbReference>
<dbReference type="Pfam" id="PF11095">
    <property type="entry name" value="Gemin7"/>
    <property type="match status" value="1"/>
</dbReference>
<evidence type="ECO:0000313" key="2">
    <source>
        <dbReference type="Proteomes" id="UP000192223"/>
    </source>
</evidence>
<dbReference type="Gene3D" id="2.30.30.100">
    <property type="match status" value="1"/>
</dbReference>
<dbReference type="RefSeq" id="XP_018335214.1">
    <property type="nucleotide sequence ID" value="XM_018479712.1"/>
</dbReference>
<name>A0A1W4XGU4_AGRPL</name>
<feature type="compositionally biased region" description="Polar residues" evidence="1">
    <location>
        <begin position="1"/>
        <end position="18"/>
    </location>
</feature>
<dbReference type="KEGG" id="apln:108744105"/>
<proteinExistence type="predicted"/>
<dbReference type="Proteomes" id="UP000192223">
    <property type="component" value="Unplaced"/>
</dbReference>
<evidence type="ECO:0000256" key="1">
    <source>
        <dbReference type="SAM" id="MobiDB-lite"/>
    </source>
</evidence>
<dbReference type="AlphaFoldDB" id="A0A1W4XGU4"/>